<accession>A0A2S7X1E1</accession>
<dbReference type="EMBL" id="MSCP01000005">
    <property type="protein sequence ID" value="PQJ83595.1"/>
    <property type="molecule type" value="Genomic_DNA"/>
</dbReference>
<sequence>MSYKDDFGFDFELGFDLSMHPYLHDKSYSNDDCPSFYFCKGSQYYIFWVDFFDKNKRENENTFRYTLQLADNEGTSHEPEVYANNGDIVFENEILTVQDIRDLI</sequence>
<dbReference type="EMBL" id="BSOU01000014">
    <property type="protein sequence ID" value="GLR76765.1"/>
    <property type="molecule type" value="Genomic_DNA"/>
</dbReference>
<evidence type="ECO:0000313" key="2">
    <source>
        <dbReference type="EMBL" id="PQJ83595.1"/>
    </source>
</evidence>
<name>A0A2S7X1E1_9GAMM</name>
<reference evidence="1" key="4">
    <citation type="submission" date="2023-01" db="EMBL/GenBank/DDBJ databases">
        <title>Draft genome sequence of Aliivibrio sifiae strain NBRC 105001.</title>
        <authorList>
            <person name="Sun Q."/>
            <person name="Mori K."/>
        </authorList>
    </citation>
    <scope>NUCLEOTIDE SEQUENCE</scope>
    <source>
        <strain evidence="1">NBRC 105001</strain>
    </source>
</reference>
<reference evidence="1" key="1">
    <citation type="journal article" date="2014" name="Int. J. Syst. Evol. Microbiol.">
        <title>Complete genome of a new Firmicutes species belonging to the dominant human colonic microbiota ('Ruminococcus bicirculans') reveals two chromosomes and a selective capacity to utilize plant glucans.</title>
        <authorList>
            <consortium name="NISC Comparative Sequencing Program"/>
            <person name="Wegmann U."/>
            <person name="Louis P."/>
            <person name="Goesmann A."/>
            <person name="Henrissat B."/>
            <person name="Duncan S.H."/>
            <person name="Flint H.J."/>
        </authorList>
    </citation>
    <scope>NUCLEOTIDE SEQUENCE</scope>
    <source>
        <strain evidence="1">NBRC 105001</strain>
    </source>
</reference>
<protein>
    <submittedName>
        <fullName evidence="2">Uncharacterized protein</fullName>
    </submittedName>
</protein>
<dbReference type="RefSeq" id="WP_105064515.1">
    <property type="nucleotide sequence ID" value="NZ_BSOU01000014.1"/>
</dbReference>
<gene>
    <name evidence="2" type="ORF">BTO23_20880</name>
    <name evidence="1" type="ORF">GCM10007855_36400</name>
</gene>
<proteinExistence type="predicted"/>
<dbReference type="Proteomes" id="UP001156660">
    <property type="component" value="Unassembled WGS sequence"/>
</dbReference>
<organism evidence="2 3">
    <name type="scientific">Aliivibrio sifiae</name>
    <dbReference type="NCBI Taxonomy" id="566293"/>
    <lineage>
        <taxon>Bacteria</taxon>
        <taxon>Pseudomonadati</taxon>
        <taxon>Pseudomonadota</taxon>
        <taxon>Gammaproteobacteria</taxon>
        <taxon>Vibrionales</taxon>
        <taxon>Vibrionaceae</taxon>
        <taxon>Aliivibrio</taxon>
    </lineage>
</organism>
<comment type="caution">
    <text evidence="2">The sequence shown here is derived from an EMBL/GenBank/DDBJ whole genome shotgun (WGS) entry which is preliminary data.</text>
</comment>
<dbReference type="Proteomes" id="UP000239273">
    <property type="component" value="Unassembled WGS sequence"/>
</dbReference>
<reference evidence="2 3" key="2">
    <citation type="submission" date="2016-12" db="EMBL/GenBank/DDBJ databases">
        <title>Diversity of luminous bacteria.</title>
        <authorList>
            <person name="Yoshizawa S."/>
            <person name="Kogure K."/>
        </authorList>
    </citation>
    <scope>NUCLEOTIDE SEQUENCE [LARGE SCALE GENOMIC DNA]</scope>
    <source>
        <strain evidence="2 3">NBRC 105001</strain>
    </source>
</reference>
<keyword evidence="4" id="KW-1185">Reference proteome</keyword>
<dbReference type="AlphaFoldDB" id="A0A2S7X1E1"/>
<evidence type="ECO:0000313" key="4">
    <source>
        <dbReference type="Proteomes" id="UP001156660"/>
    </source>
</evidence>
<evidence type="ECO:0000313" key="3">
    <source>
        <dbReference type="Proteomes" id="UP000239273"/>
    </source>
</evidence>
<dbReference type="OrthoDB" id="6292676at2"/>
<evidence type="ECO:0000313" key="1">
    <source>
        <dbReference type="EMBL" id="GLR76765.1"/>
    </source>
</evidence>
<reference evidence="4" key="3">
    <citation type="journal article" date="2019" name="Int. J. Syst. Evol. Microbiol.">
        <title>The Global Catalogue of Microorganisms (GCM) 10K type strain sequencing project: providing services to taxonomists for standard genome sequencing and annotation.</title>
        <authorList>
            <consortium name="The Broad Institute Genomics Platform"/>
            <consortium name="The Broad Institute Genome Sequencing Center for Infectious Disease"/>
            <person name="Wu L."/>
            <person name="Ma J."/>
        </authorList>
    </citation>
    <scope>NUCLEOTIDE SEQUENCE [LARGE SCALE GENOMIC DNA]</scope>
    <source>
        <strain evidence="4">NBRC 105001</strain>
    </source>
</reference>